<dbReference type="PANTHER" id="PTHR31967:SF12">
    <property type="entry name" value="NUCLEOTIDE-DIPHOSPHO-SUGAR TRANSFERASE DOMAIN-CONTAINING PROTEIN"/>
    <property type="match status" value="1"/>
</dbReference>
<dbReference type="AlphaFoldDB" id="G0N735"/>
<evidence type="ECO:0000313" key="3">
    <source>
        <dbReference type="EMBL" id="EGT54515.1"/>
    </source>
</evidence>
<name>G0N735_CAEBE</name>
<evidence type="ECO:0000256" key="1">
    <source>
        <dbReference type="SAM" id="Phobius"/>
    </source>
</evidence>
<evidence type="ECO:0000313" key="4">
    <source>
        <dbReference type="Proteomes" id="UP000008068"/>
    </source>
</evidence>
<accession>G0N735</accession>
<keyword evidence="1" id="KW-1133">Transmembrane helix</keyword>
<dbReference type="EMBL" id="GL379846">
    <property type="protein sequence ID" value="EGT54515.1"/>
    <property type="molecule type" value="Genomic_DNA"/>
</dbReference>
<dbReference type="PANTHER" id="PTHR31967">
    <property type="entry name" value="GROUNDHOG (HEDGEHOG-LIKE FAMILY)-RELATED"/>
    <property type="match status" value="1"/>
</dbReference>
<dbReference type="OMA" id="RDPMEFF"/>
<reference evidence="4" key="1">
    <citation type="submission" date="2011-07" db="EMBL/GenBank/DDBJ databases">
        <authorList>
            <consortium name="Caenorhabditis brenneri Sequencing and Analysis Consortium"/>
            <person name="Wilson R.K."/>
        </authorList>
    </citation>
    <scope>NUCLEOTIDE SEQUENCE [LARGE SCALE GENOMIC DNA]</scope>
    <source>
        <strain evidence="4">PB2801</strain>
    </source>
</reference>
<evidence type="ECO:0000259" key="2">
    <source>
        <dbReference type="Pfam" id="PF03407"/>
    </source>
</evidence>
<dbReference type="Proteomes" id="UP000008068">
    <property type="component" value="Unassembled WGS sequence"/>
</dbReference>
<keyword evidence="1" id="KW-0472">Membrane</keyword>
<dbReference type="OrthoDB" id="1712432at2759"/>
<feature type="transmembrane region" description="Helical" evidence="1">
    <location>
        <begin position="12"/>
        <end position="32"/>
    </location>
</feature>
<dbReference type="eggNOG" id="ENOG502S9AH">
    <property type="taxonomic scope" value="Eukaryota"/>
</dbReference>
<protein>
    <recommendedName>
        <fullName evidence="2">Nucleotide-diphospho-sugar transferase domain-containing protein</fullName>
    </recommendedName>
</protein>
<feature type="domain" description="Nucleotide-diphospho-sugar transferase" evidence="2">
    <location>
        <begin position="154"/>
        <end position="354"/>
    </location>
</feature>
<dbReference type="InParanoid" id="G0N735"/>
<sequence length="388" mass="44687">MGRLRLAFRNVLVPLFFVYFFLHIGFTTWKLFQVDSTRIGYENLKDGPLLLKGGRHVRKGNVIEAIGYGKLSAMGFGRNKMKKKPKLVHPVLRPKDVGIPELQEHVKLRVALESQALLNKTSSPFNFIYVAIINNAHERMTLNWICNTATMDNVHNRTIIISMDSATCSAIRSQWDETIKCISLEIENYKTGYDWGKQQYINILTFRANVMEVLSSNDIPYVLIETDAVWFKDPLTIFANRTIAEEDFDIIVPVKGNDGGRWDTLAFDPMLVAATNGSKMFMEEMKNRLNSDMKLYDQDVMNQLCASQHNGLVCRQFEYKEVADGNWFQLDEQTRETPYILNNNFNTGIKNKETKQALNGFWFLATKTNQCVISKVTRFLEKYATREL</sequence>
<keyword evidence="1" id="KW-0812">Transmembrane</keyword>
<gene>
    <name evidence="3" type="ORF">CAEBREN_03705</name>
</gene>
<dbReference type="Pfam" id="PF03407">
    <property type="entry name" value="Nucleotid_trans"/>
    <property type="match status" value="1"/>
</dbReference>
<dbReference type="InterPro" id="IPR005069">
    <property type="entry name" value="Nucl-diP-sugar_transferase"/>
</dbReference>
<keyword evidence="4" id="KW-1185">Reference proteome</keyword>
<organism evidence="4">
    <name type="scientific">Caenorhabditis brenneri</name>
    <name type="common">Nematode worm</name>
    <dbReference type="NCBI Taxonomy" id="135651"/>
    <lineage>
        <taxon>Eukaryota</taxon>
        <taxon>Metazoa</taxon>
        <taxon>Ecdysozoa</taxon>
        <taxon>Nematoda</taxon>
        <taxon>Chromadorea</taxon>
        <taxon>Rhabditida</taxon>
        <taxon>Rhabditina</taxon>
        <taxon>Rhabditomorpha</taxon>
        <taxon>Rhabditoidea</taxon>
        <taxon>Rhabditidae</taxon>
        <taxon>Peloderinae</taxon>
        <taxon>Caenorhabditis</taxon>
    </lineage>
</organism>
<proteinExistence type="predicted"/>
<dbReference type="HOGENOM" id="CLU_738261_0_0_1"/>